<dbReference type="SUPFAM" id="SSF53474">
    <property type="entry name" value="alpha/beta-Hydrolases"/>
    <property type="match status" value="1"/>
</dbReference>
<dbReference type="InterPro" id="IPR029058">
    <property type="entry name" value="AB_hydrolase_fold"/>
</dbReference>
<dbReference type="PANTHER" id="PTHR43037:SF5">
    <property type="entry name" value="FERULOYL ESTERASE"/>
    <property type="match status" value="1"/>
</dbReference>
<dbReference type="EMBL" id="JAQOUE010000002">
    <property type="protein sequence ID" value="MDT7043792.1"/>
    <property type="molecule type" value="Genomic_DNA"/>
</dbReference>
<dbReference type="Pfam" id="PF00756">
    <property type="entry name" value="Esterase"/>
    <property type="match status" value="1"/>
</dbReference>
<evidence type="ECO:0000256" key="1">
    <source>
        <dbReference type="ARBA" id="ARBA00022729"/>
    </source>
</evidence>
<dbReference type="InterPro" id="IPR000801">
    <property type="entry name" value="Esterase-like"/>
</dbReference>
<sequence>MDAQIDAKTEPSLLGVVRKYLSNGEDALAESVLHEILLRPDASIDRVVDLITHARTFGNAPVGQQPSLSVLVRGRDMSYGLFVPSSYDPSQASPLVVCLHGAGFTGDSYLERWAERLGDSYILVCPTISMGAWWSRQGEELVLATIRAVQSRYHIDPDRIFLTGMSNGGIGAWIIGMHHAPRFAAVAPMAGGIDEVLFPFLKNLSQTPLYVIHGAKDQIMPVWLSRNITHELSQLGIAYIYREHEWTHPHAGGHFFPRQELPSLVKWFGQQRRDPYPMKVTVVRDASHLSEFGWVRIDGTDRIAMFSEQLIDRQDELMKNRIYARLTVMNIKENRIDLTTARVRRYTLFLNDVLIDFSHPITVVTNGIVSFHGRIIPQLETLLREARRRQDPSVLFSAKLTLDVPQ</sequence>
<name>A0ABU3KBK0_9BACT</name>
<dbReference type="Proteomes" id="UP001250932">
    <property type="component" value="Unassembled WGS sequence"/>
</dbReference>
<organism evidence="3 4">
    <name type="scientific">Candidatus Nitronereus thalassa</name>
    <dbReference type="NCBI Taxonomy" id="3020898"/>
    <lineage>
        <taxon>Bacteria</taxon>
        <taxon>Pseudomonadati</taxon>
        <taxon>Nitrospirota</taxon>
        <taxon>Nitrospiria</taxon>
        <taxon>Nitrospirales</taxon>
        <taxon>Nitrospiraceae</taxon>
        <taxon>Candidatus Nitronereus</taxon>
    </lineage>
</organism>
<keyword evidence="1" id="KW-0732">Signal</keyword>
<protein>
    <submittedName>
        <fullName evidence="3">Alpha/beta hydrolase-fold protein</fullName>
    </submittedName>
</protein>
<evidence type="ECO:0000256" key="2">
    <source>
        <dbReference type="ARBA" id="ARBA00022801"/>
    </source>
</evidence>
<proteinExistence type="predicted"/>
<dbReference type="Gene3D" id="3.40.50.1820">
    <property type="entry name" value="alpha/beta hydrolase"/>
    <property type="match status" value="1"/>
</dbReference>
<dbReference type="InterPro" id="IPR050955">
    <property type="entry name" value="Plant_Biomass_Hydrol_Est"/>
</dbReference>
<keyword evidence="4" id="KW-1185">Reference proteome</keyword>
<keyword evidence="2 3" id="KW-0378">Hydrolase</keyword>
<dbReference type="PANTHER" id="PTHR43037">
    <property type="entry name" value="UNNAMED PRODUCT-RELATED"/>
    <property type="match status" value="1"/>
</dbReference>
<gene>
    <name evidence="3" type="ORF">PPG34_15665</name>
</gene>
<evidence type="ECO:0000313" key="3">
    <source>
        <dbReference type="EMBL" id="MDT7043792.1"/>
    </source>
</evidence>
<dbReference type="GO" id="GO:0016787">
    <property type="term" value="F:hydrolase activity"/>
    <property type="evidence" value="ECO:0007669"/>
    <property type="project" value="UniProtKB-KW"/>
</dbReference>
<accession>A0ABU3KBK0</accession>
<reference evidence="3 4" key="1">
    <citation type="journal article" date="2023" name="ISME J.">
        <title>Cultivation and genomic characterization of novel and ubiquitous marine nitrite-oxidizing bacteria from the Nitrospirales.</title>
        <authorList>
            <person name="Mueller A.J."/>
            <person name="Daebeler A."/>
            <person name="Herbold C.W."/>
            <person name="Kirkegaard R.H."/>
            <person name="Daims H."/>
        </authorList>
    </citation>
    <scope>NUCLEOTIDE SEQUENCE [LARGE SCALE GENOMIC DNA]</scope>
    <source>
        <strain evidence="3 4">EB</strain>
    </source>
</reference>
<evidence type="ECO:0000313" key="4">
    <source>
        <dbReference type="Proteomes" id="UP001250932"/>
    </source>
</evidence>
<comment type="caution">
    <text evidence="3">The sequence shown here is derived from an EMBL/GenBank/DDBJ whole genome shotgun (WGS) entry which is preliminary data.</text>
</comment>
<dbReference type="RefSeq" id="WP_313834385.1">
    <property type="nucleotide sequence ID" value="NZ_JAQOUE010000002.1"/>
</dbReference>